<feature type="region of interest" description="Disordered" evidence="1">
    <location>
        <begin position="1"/>
        <end position="23"/>
    </location>
</feature>
<evidence type="ECO:0000256" key="1">
    <source>
        <dbReference type="SAM" id="MobiDB-lite"/>
    </source>
</evidence>
<name>A0A1J5Q2J1_9ZZZZ</name>
<gene>
    <name evidence="2" type="ORF">GALL_441490</name>
</gene>
<protein>
    <submittedName>
        <fullName evidence="2">Uncharacterized protein</fullName>
    </submittedName>
</protein>
<comment type="caution">
    <text evidence="2">The sequence shown here is derived from an EMBL/GenBank/DDBJ whole genome shotgun (WGS) entry which is preliminary data.</text>
</comment>
<accession>A0A1J5Q2J1</accession>
<feature type="compositionally biased region" description="Basic and acidic residues" evidence="1">
    <location>
        <begin position="43"/>
        <end position="62"/>
    </location>
</feature>
<dbReference type="EMBL" id="MLJW01002590">
    <property type="protein sequence ID" value="OIQ74207.1"/>
    <property type="molecule type" value="Genomic_DNA"/>
</dbReference>
<dbReference type="AlphaFoldDB" id="A0A1J5Q2J1"/>
<organism evidence="2">
    <name type="scientific">mine drainage metagenome</name>
    <dbReference type="NCBI Taxonomy" id="410659"/>
    <lineage>
        <taxon>unclassified sequences</taxon>
        <taxon>metagenomes</taxon>
        <taxon>ecological metagenomes</taxon>
    </lineage>
</organism>
<reference evidence="2" key="1">
    <citation type="submission" date="2016-10" db="EMBL/GenBank/DDBJ databases">
        <title>Sequence of Gallionella enrichment culture.</title>
        <authorList>
            <person name="Poehlein A."/>
            <person name="Muehling M."/>
            <person name="Daniel R."/>
        </authorList>
    </citation>
    <scope>NUCLEOTIDE SEQUENCE</scope>
</reference>
<evidence type="ECO:0000313" key="2">
    <source>
        <dbReference type="EMBL" id="OIQ74207.1"/>
    </source>
</evidence>
<feature type="compositionally biased region" description="Polar residues" evidence="1">
    <location>
        <begin position="83"/>
        <end position="93"/>
    </location>
</feature>
<feature type="region of interest" description="Disordered" evidence="1">
    <location>
        <begin position="42"/>
        <end position="93"/>
    </location>
</feature>
<proteinExistence type="predicted"/>
<sequence length="131" mass="14454">MPNGQPGTRKNEPDDVAKQPQTTRADIVLLGQILAANVLFTEGQERKLADDKTGFRPRHANDGDGSQQPGKPPPKPHEAATKNEPQNIANKTHFNSARNAFKFTCLALNLNKQSKFTIAEIEKFKAVTEIH</sequence>